<dbReference type="SUPFAM" id="SSF52540">
    <property type="entry name" value="P-loop containing nucleoside triphosphate hydrolases"/>
    <property type="match status" value="1"/>
</dbReference>
<name>A0A9E6T399_9CAUD</name>
<keyword evidence="2" id="KW-1185">Reference proteome</keyword>
<keyword evidence="1" id="KW-0378">Hydrolase</keyword>
<sequence>MDALIIKAMCNRKVWDRLRKSIPGSMMAPDTNAMLSWVNLYWSTYPDDPEVSWTNFNSMLSLRGAALKPEDLAAIRLLVGQVQKVADADVASTVRTLAEMAYSGEVAAVNQRYAEGDDIDLISELKSLQRKYGEAVKTQDSLLQWENRNVDDILAANDETGGLKIRFLPFLKDRVRGARGGDCIAVAAPVDAGKTSLLSCFAVDWAEQMVEQPDVYGKRPILWLVNESLASRTVPRIYQAATHWTLQRIKEAHKEGKFAPAYLKKVGEWDRIRVKDAHSLTMAQIAALLEEFKPAVLIVDMVANIKGGTMDTEHQNLEAKWQELRVLGCEHDCIIIGTMQMSAEGYDMLYPPLTALKQSKIGVQGALDLALFMGRLDPQGKPEYADIRGISTPKNKMPVSGQPASSQFEVEFNGGICKFE</sequence>
<keyword evidence="1" id="KW-0547">Nucleotide-binding</keyword>
<evidence type="ECO:0000313" key="2">
    <source>
        <dbReference type="Proteomes" id="UP001055587"/>
    </source>
</evidence>
<accession>A0A9E6T399</accession>
<proteinExistence type="predicted"/>
<dbReference type="GO" id="GO:0004386">
    <property type="term" value="F:helicase activity"/>
    <property type="evidence" value="ECO:0007669"/>
    <property type="project" value="UniProtKB-KW"/>
</dbReference>
<keyword evidence="1" id="KW-0067">ATP-binding</keyword>
<organism evidence="1 2">
    <name type="scientific">Erwinia phage Zoomie</name>
    <dbReference type="NCBI Taxonomy" id="2851072"/>
    <lineage>
        <taxon>Viruses</taxon>
        <taxon>Duplodnaviria</taxon>
        <taxon>Heunggongvirae</taxon>
        <taxon>Uroviricota</taxon>
        <taxon>Caudoviricetes</taxon>
        <taxon>Autographivirales</taxon>
        <taxon>Autoscriptoviridae</taxon>
        <taxon>Slopekvirinae</taxon>
        <taxon>Zoomievirus</taxon>
        <taxon>Zoomievirus zoomie</taxon>
    </lineage>
</organism>
<dbReference type="Gene3D" id="3.40.50.300">
    <property type="entry name" value="P-loop containing nucleotide triphosphate hydrolases"/>
    <property type="match status" value="1"/>
</dbReference>
<dbReference type="Pfam" id="PF13481">
    <property type="entry name" value="AAA_25"/>
    <property type="match status" value="1"/>
</dbReference>
<dbReference type="EMBL" id="MZ333135">
    <property type="protein sequence ID" value="QXG07788.1"/>
    <property type="molecule type" value="Genomic_DNA"/>
</dbReference>
<dbReference type="Proteomes" id="UP001055587">
    <property type="component" value="Segment"/>
</dbReference>
<dbReference type="InterPro" id="IPR027417">
    <property type="entry name" value="P-loop_NTPase"/>
</dbReference>
<evidence type="ECO:0000313" key="1">
    <source>
        <dbReference type="EMBL" id="QXG07788.1"/>
    </source>
</evidence>
<reference evidence="1" key="1">
    <citation type="submission" date="2021-06" db="EMBL/GenBank/DDBJ databases">
        <title>Four novel Curtobacterium phages isolated from Environmental samples.</title>
        <authorList>
            <person name="Alanin K.W.S."/>
            <person name="Djurhuus A.M."/>
            <person name="Olsen N.S."/>
            <person name="Carstens A.B."/>
            <person name="Nielsen T.K."/>
            <person name="Kot W."/>
            <person name="Hansen L.H."/>
        </authorList>
    </citation>
    <scope>NUCLEOTIDE SEQUENCE</scope>
</reference>
<protein>
    <submittedName>
        <fullName evidence="1">Helicase</fullName>
    </submittedName>
</protein>
<keyword evidence="1" id="KW-0347">Helicase</keyword>